<dbReference type="GO" id="GO:0008195">
    <property type="term" value="F:phosphatidate phosphatase activity"/>
    <property type="evidence" value="ECO:0007669"/>
    <property type="project" value="TreeGrafter"/>
</dbReference>
<dbReference type="SMART" id="SM00014">
    <property type="entry name" value="acidPPc"/>
    <property type="match status" value="1"/>
</dbReference>
<evidence type="ECO:0000256" key="3">
    <source>
        <dbReference type="ARBA" id="ARBA00022692"/>
    </source>
</evidence>
<evidence type="ECO:0000259" key="8">
    <source>
        <dbReference type="SMART" id="SM00014"/>
    </source>
</evidence>
<protein>
    <recommendedName>
        <fullName evidence="8">Phosphatidic acid phosphatase type 2/haloperoxidase domain-containing protein</fullName>
    </recommendedName>
</protein>
<keyword evidence="4 7" id="KW-1133">Transmembrane helix</keyword>
<dbReference type="OrthoDB" id="8907274at2759"/>
<evidence type="ECO:0000313" key="10">
    <source>
        <dbReference type="Proteomes" id="UP000886523"/>
    </source>
</evidence>
<dbReference type="PANTHER" id="PTHR10165">
    <property type="entry name" value="LIPID PHOSPHATE PHOSPHATASE"/>
    <property type="match status" value="1"/>
</dbReference>
<organism evidence="9 10">
    <name type="scientific">Hydnum rufescens UP504</name>
    <dbReference type="NCBI Taxonomy" id="1448309"/>
    <lineage>
        <taxon>Eukaryota</taxon>
        <taxon>Fungi</taxon>
        <taxon>Dikarya</taxon>
        <taxon>Basidiomycota</taxon>
        <taxon>Agaricomycotina</taxon>
        <taxon>Agaricomycetes</taxon>
        <taxon>Cantharellales</taxon>
        <taxon>Hydnaceae</taxon>
        <taxon>Hydnum</taxon>
    </lineage>
</organism>
<dbReference type="SUPFAM" id="SSF48317">
    <property type="entry name" value="Acid phosphatase/Vanadium-dependent haloperoxidase"/>
    <property type="match status" value="1"/>
</dbReference>
<feature type="transmembrane region" description="Helical" evidence="7">
    <location>
        <begin position="259"/>
        <end position="277"/>
    </location>
</feature>
<name>A0A9P6B9T7_9AGAM</name>
<proteinExistence type="inferred from homology"/>
<reference evidence="9" key="1">
    <citation type="journal article" date="2020" name="Nat. Commun.">
        <title>Large-scale genome sequencing of mycorrhizal fungi provides insights into the early evolution of symbiotic traits.</title>
        <authorList>
            <person name="Miyauchi S."/>
            <person name="Kiss E."/>
            <person name="Kuo A."/>
            <person name="Drula E."/>
            <person name="Kohler A."/>
            <person name="Sanchez-Garcia M."/>
            <person name="Morin E."/>
            <person name="Andreopoulos B."/>
            <person name="Barry K.W."/>
            <person name="Bonito G."/>
            <person name="Buee M."/>
            <person name="Carver A."/>
            <person name="Chen C."/>
            <person name="Cichocki N."/>
            <person name="Clum A."/>
            <person name="Culley D."/>
            <person name="Crous P.W."/>
            <person name="Fauchery L."/>
            <person name="Girlanda M."/>
            <person name="Hayes R.D."/>
            <person name="Keri Z."/>
            <person name="LaButti K."/>
            <person name="Lipzen A."/>
            <person name="Lombard V."/>
            <person name="Magnuson J."/>
            <person name="Maillard F."/>
            <person name="Murat C."/>
            <person name="Nolan M."/>
            <person name="Ohm R.A."/>
            <person name="Pangilinan J."/>
            <person name="Pereira M.F."/>
            <person name="Perotto S."/>
            <person name="Peter M."/>
            <person name="Pfister S."/>
            <person name="Riley R."/>
            <person name="Sitrit Y."/>
            <person name="Stielow J.B."/>
            <person name="Szollosi G."/>
            <person name="Zifcakova L."/>
            <person name="Stursova M."/>
            <person name="Spatafora J.W."/>
            <person name="Tedersoo L."/>
            <person name="Vaario L.M."/>
            <person name="Yamada A."/>
            <person name="Yan M."/>
            <person name="Wang P."/>
            <person name="Xu J."/>
            <person name="Bruns T."/>
            <person name="Baldrian P."/>
            <person name="Vilgalys R."/>
            <person name="Dunand C."/>
            <person name="Henrissat B."/>
            <person name="Grigoriev I.V."/>
            <person name="Hibbett D."/>
            <person name="Nagy L.G."/>
            <person name="Martin F.M."/>
        </authorList>
    </citation>
    <scope>NUCLEOTIDE SEQUENCE</scope>
    <source>
        <strain evidence="9">UP504</strain>
    </source>
</reference>
<dbReference type="AlphaFoldDB" id="A0A9P6B9T7"/>
<feature type="transmembrane region" description="Helical" evidence="7">
    <location>
        <begin position="224"/>
        <end position="243"/>
    </location>
</feature>
<evidence type="ECO:0000256" key="5">
    <source>
        <dbReference type="ARBA" id="ARBA00023136"/>
    </source>
</evidence>
<comment type="caution">
    <text evidence="9">The sequence shown here is derived from an EMBL/GenBank/DDBJ whole genome shotgun (WGS) entry which is preliminary data.</text>
</comment>
<comment type="subcellular location">
    <subcellularLocation>
        <location evidence="1">Membrane</location>
        <topology evidence="1">Multi-pass membrane protein</topology>
    </subcellularLocation>
</comment>
<dbReference type="GO" id="GO:0046839">
    <property type="term" value="P:phospholipid dephosphorylation"/>
    <property type="evidence" value="ECO:0007669"/>
    <property type="project" value="TreeGrafter"/>
</dbReference>
<dbReference type="PANTHER" id="PTHR10165:SF35">
    <property type="entry name" value="RE23632P"/>
    <property type="match status" value="1"/>
</dbReference>
<accession>A0A9P6B9T7</accession>
<feature type="transmembrane region" description="Helical" evidence="7">
    <location>
        <begin position="74"/>
        <end position="94"/>
    </location>
</feature>
<dbReference type="InterPro" id="IPR043216">
    <property type="entry name" value="PAP-like"/>
</dbReference>
<dbReference type="InterPro" id="IPR036938">
    <property type="entry name" value="PAP2/HPO_sf"/>
</dbReference>
<dbReference type="GO" id="GO:0006644">
    <property type="term" value="P:phospholipid metabolic process"/>
    <property type="evidence" value="ECO:0007669"/>
    <property type="project" value="InterPro"/>
</dbReference>
<keyword evidence="5 7" id="KW-0472">Membrane</keyword>
<feature type="transmembrane region" description="Helical" evidence="7">
    <location>
        <begin position="125"/>
        <end position="144"/>
    </location>
</feature>
<dbReference type="EMBL" id="MU128915">
    <property type="protein sequence ID" value="KAF9519927.1"/>
    <property type="molecule type" value="Genomic_DNA"/>
</dbReference>
<sequence length="389" mass="43066">MSLPRNTSSYDSQWRYSGSDALDTPLIPDNSPLKYHPVPSRLMSARMQDPSGSNGISSRAPNPQDIRKRRLELLYSYAPDWIIVLVIGGIFFLLNNIHGFWREFSLTDTSIQHTFAKKERVPDSGLYLIAVMAPLVIMPVVNVLTVRGWWDWHNSWLGCVLSLSVAGSLTQAVKVTVGRPRPDFIARCQPTSGSADSSVYGLASASICTQKDISILRDGFRSFWSGHASISFAGLGFLSWYLAGKLHLFDRKGHTGKSFLALVPLTGALLVAVSRTMDYRHHWHDVTVGSIVGLLVSYFAYRQYYPPLHSVYSHLPFGPRIKHHGEGYAPGIPRPSGEHLAPRGEMVYGDEDLERGSVGHDAEQHELAGTVSRGQGSAALDQIWRGPNK</sequence>
<evidence type="ECO:0000313" key="9">
    <source>
        <dbReference type="EMBL" id="KAF9519927.1"/>
    </source>
</evidence>
<dbReference type="CDD" id="cd03390">
    <property type="entry name" value="PAP2_containing_1_like"/>
    <property type="match status" value="1"/>
</dbReference>
<comment type="similarity">
    <text evidence="2">Belongs to the PA-phosphatase related phosphoesterase family.</text>
</comment>
<feature type="domain" description="Phosphatidic acid phosphatase type 2/haloperoxidase" evidence="8">
    <location>
        <begin position="157"/>
        <end position="301"/>
    </location>
</feature>
<evidence type="ECO:0000256" key="6">
    <source>
        <dbReference type="SAM" id="MobiDB-lite"/>
    </source>
</evidence>
<dbReference type="Gene3D" id="1.20.144.10">
    <property type="entry name" value="Phosphatidic acid phosphatase type 2/haloperoxidase"/>
    <property type="match status" value="1"/>
</dbReference>
<evidence type="ECO:0000256" key="7">
    <source>
        <dbReference type="SAM" id="Phobius"/>
    </source>
</evidence>
<keyword evidence="3 7" id="KW-0812">Transmembrane</keyword>
<feature type="region of interest" description="Disordered" evidence="6">
    <location>
        <begin position="367"/>
        <end position="389"/>
    </location>
</feature>
<gene>
    <name evidence="9" type="ORF">BS47DRAFT_1324265</name>
</gene>
<evidence type="ECO:0000256" key="2">
    <source>
        <dbReference type="ARBA" id="ARBA00008816"/>
    </source>
</evidence>
<feature type="transmembrane region" description="Helical" evidence="7">
    <location>
        <begin position="283"/>
        <end position="301"/>
    </location>
</feature>
<dbReference type="Proteomes" id="UP000886523">
    <property type="component" value="Unassembled WGS sequence"/>
</dbReference>
<dbReference type="Pfam" id="PF01569">
    <property type="entry name" value="PAP2"/>
    <property type="match status" value="1"/>
</dbReference>
<keyword evidence="10" id="KW-1185">Reference proteome</keyword>
<evidence type="ECO:0000256" key="4">
    <source>
        <dbReference type="ARBA" id="ARBA00022989"/>
    </source>
</evidence>
<evidence type="ECO:0000256" key="1">
    <source>
        <dbReference type="ARBA" id="ARBA00004141"/>
    </source>
</evidence>
<dbReference type="GO" id="GO:0016020">
    <property type="term" value="C:membrane"/>
    <property type="evidence" value="ECO:0007669"/>
    <property type="project" value="UniProtKB-SubCell"/>
</dbReference>
<dbReference type="InterPro" id="IPR000326">
    <property type="entry name" value="PAP2/HPO"/>
</dbReference>